<proteinExistence type="predicted"/>
<keyword evidence="2" id="KW-1185">Reference proteome</keyword>
<accession>A0ABT0S076</accession>
<comment type="caution">
    <text evidence="1">The sequence shown here is derived from an EMBL/GenBank/DDBJ whole genome shotgun (WGS) entry which is preliminary data.</text>
</comment>
<sequence length="62" mass="6609">MLDRHWLGDIGLAVLLAVPTVALSKPQAPDFDRHSTATALVKQAAAADRSPADRRFALTGRA</sequence>
<gene>
    <name evidence="1" type="ORF">LZ538_02685</name>
</gene>
<organism evidence="1 2">
    <name type="scientific">Sphingomonas hankyongi</name>
    <dbReference type="NCBI Taxonomy" id="2908209"/>
    <lineage>
        <taxon>Bacteria</taxon>
        <taxon>Pseudomonadati</taxon>
        <taxon>Pseudomonadota</taxon>
        <taxon>Alphaproteobacteria</taxon>
        <taxon>Sphingomonadales</taxon>
        <taxon>Sphingomonadaceae</taxon>
        <taxon>Sphingomonas</taxon>
    </lineage>
</organism>
<protein>
    <submittedName>
        <fullName evidence="1">Uncharacterized protein</fullName>
    </submittedName>
</protein>
<name>A0ABT0S076_9SPHN</name>
<dbReference type="RefSeq" id="WP_249830451.1">
    <property type="nucleotide sequence ID" value="NZ_JAMGBE010000001.1"/>
</dbReference>
<evidence type="ECO:0000313" key="2">
    <source>
        <dbReference type="Proteomes" id="UP001165342"/>
    </source>
</evidence>
<dbReference type="Proteomes" id="UP001165342">
    <property type="component" value="Unassembled WGS sequence"/>
</dbReference>
<dbReference type="EMBL" id="JAMGBE010000001">
    <property type="protein sequence ID" value="MCL6728960.1"/>
    <property type="molecule type" value="Genomic_DNA"/>
</dbReference>
<evidence type="ECO:0000313" key="1">
    <source>
        <dbReference type="EMBL" id="MCL6728960.1"/>
    </source>
</evidence>
<reference evidence="1" key="1">
    <citation type="submission" date="2022-05" db="EMBL/GenBank/DDBJ databases">
        <authorList>
            <person name="Jo J.-H."/>
            <person name="Im W.-T."/>
        </authorList>
    </citation>
    <scope>NUCLEOTIDE SEQUENCE</scope>
    <source>
        <strain evidence="1">SE220</strain>
    </source>
</reference>